<sequence length="105" mass="12201">MKKTKGYKVDFAAKVITITKRFGKAAGVLGTPEFEVMQQLRKEYADYKVQYKTIERNENKQTYKHLTIDEMKRFLSTREDSQFALAQFARVENVVGNKKGKICNN</sequence>
<dbReference type="RefSeq" id="WP_118231851.1">
    <property type="nucleotide sequence ID" value="NZ_CATWJF010000060.1"/>
</dbReference>
<comment type="caution">
    <text evidence="1">The sequence shown here is derived from an EMBL/GenBank/DDBJ whole genome shotgun (WGS) entry which is preliminary data.</text>
</comment>
<dbReference type="EMBL" id="QRHR01000007">
    <property type="protein sequence ID" value="RHF88404.1"/>
    <property type="molecule type" value="Genomic_DNA"/>
</dbReference>
<name>A0A414R5T1_9FIRM</name>
<proteinExistence type="predicted"/>
<organism evidence="1 2">
    <name type="scientific">Eubacterium ventriosum</name>
    <dbReference type="NCBI Taxonomy" id="39496"/>
    <lineage>
        <taxon>Bacteria</taxon>
        <taxon>Bacillati</taxon>
        <taxon>Bacillota</taxon>
        <taxon>Clostridia</taxon>
        <taxon>Eubacteriales</taxon>
        <taxon>Eubacteriaceae</taxon>
        <taxon>Eubacterium</taxon>
    </lineage>
</organism>
<gene>
    <name evidence="1" type="ORF">DW652_08770</name>
</gene>
<dbReference type="AlphaFoldDB" id="A0A414R5T1"/>
<accession>A0A414R5T1</accession>
<reference evidence="1 2" key="1">
    <citation type="submission" date="2018-08" db="EMBL/GenBank/DDBJ databases">
        <title>A genome reference for cultivated species of the human gut microbiota.</title>
        <authorList>
            <person name="Zou Y."/>
            <person name="Xue W."/>
            <person name="Luo G."/>
        </authorList>
    </citation>
    <scope>NUCLEOTIDE SEQUENCE [LARGE SCALE GENOMIC DNA]</scope>
    <source>
        <strain evidence="1 2">AM23-22</strain>
    </source>
</reference>
<evidence type="ECO:0000313" key="2">
    <source>
        <dbReference type="Proteomes" id="UP000286186"/>
    </source>
</evidence>
<protein>
    <submittedName>
        <fullName evidence="1">Uncharacterized protein</fullName>
    </submittedName>
</protein>
<dbReference type="Proteomes" id="UP000286186">
    <property type="component" value="Unassembled WGS sequence"/>
</dbReference>
<evidence type="ECO:0000313" key="1">
    <source>
        <dbReference type="EMBL" id="RHF88404.1"/>
    </source>
</evidence>